<evidence type="ECO:0000313" key="2">
    <source>
        <dbReference type="Proteomes" id="UP000887540"/>
    </source>
</evidence>
<dbReference type="WBParaSite" id="ACRNAN_Path_913.g3506.t1">
    <property type="protein sequence ID" value="ACRNAN_Path_913.g3506.t1"/>
    <property type="gene ID" value="ACRNAN_Path_913.g3506"/>
</dbReference>
<keyword evidence="1" id="KW-0472">Membrane</keyword>
<name>A0A914CES4_9BILA</name>
<reference evidence="3" key="1">
    <citation type="submission" date="2022-11" db="UniProtKB">
        <authorList>
            <consortium name="WormBaseParasite"/>
        </authorList>
    </citation>
    <scope>IDENTIFICATION</scope>
</reference>
<feature type="transmembrane region" description="Helical" evidence="1">
    <location>
        <begin position="101"/>
        <end position="121"/>
    </location>
</feature>
<feature type="transmembrane region" description="Helical" evidence="1">
    <location>
        <begin position="71"/>
        <end position="94"/>
    </location>
</feature>
<feature type="transmembrane region" description="Helical" evidence="1">
    <location>
        <begin position="44"/>
        <end position="65"/>
    </location>
</feature>
<accession>A0A914CES4</accession>
<proteinExistence type="predicted"/>
<evidence type="ECO:0000256" key="1">
    <source>
        <dbReference type="SAM" id="Phobius"/>
    </source>
</evidence>
<evidence type="ECO:0000313" key="3">
    <source>
        <dbReference type="WBParaSite" id="ACRNAN_Path_913.g3506.t1"/>
    </source>
</evidence>
<organism evidence="2 3">
    <name type="scientific">Acrobeloides nanus</name>
    <dbReference type="NCBI Taxonomy" id="290746"/>
    <lineage>
        <taxon>Eukaryota</taxon>
        <taxon>Metazoa</taxon>
        <taxon>Ecdysozoa</taxon>
        <taxon>Nematoda</taxon>
        <taxon>Chromadorea</taxon>
        <taxon>Rhabditida</taxon>
        <taxon>Tylenchina</taxon>
        <taxon>Cephalobomorpha</taxon>
        <taxon>Cephaloboidea</taxon>
        <taxon>Cephalobidae</taxon>
        <taxon>Acrobeloides</taxon>
    </lineage>
</organism>
<keyword evidence="2" id="KW-1185">Reference proteome</keyword>
<dbReference type="AlphaFoldDB" id="A0A914CES4"/>
<dbReference type="Proteomes" id="UP000887540">
    <property type="component" value="Unplaced"/>
</dbReference>
<sequence>MNGPIFFIVPVHKVRRITPERLVNPNDPYYTFCCCTNLLKAAPIFNIIGFILDIIVAIMGLVFALEFTDKNAPTIVVSLAYPLITSLGFLGLVITNLKKKYALHWLFLLVMLILITEHMFFS</sequence>
<keyword evidence="1" id="KW-1133">Transmembrane helix</keyword>
<protein>
    <submittedName>
        <fullName evidence="3">Uncharacterized protein</fullName>
    </submittedName>
</protein>
<keyword evidence="1" id="KW-0812">Transmembrane</keyword>